<organism evidence="1">
    <name type="scientific">marine metagenome</name>
    <dbReference type="NCBI Taxonomy" id="408172"/>
    <lineage>
        <taxon>unclassified sequences</taxon>
        <taxon>metagenomes</taxon>
        <taxon>ecological metagenomes</taxon>
    </lineage>
</organism>
<proteinExistence type="predicted"/>
<gene>
    <name evidence="1" type="ORF">METZ01_LOCUS68620</name>
</gene>
<dbReference type="EMBL" id="UINC01004633">
    <property type="protein sequence ID" value="SVA15766.1"/>
    <property type="molecule type" value="Genomic_DNA"/>
</dbReference>
<evidence type="ECO:0000313" key="1">
    <source>
        <dbReference type="EMBL" id="SVA15766.1"/>
    </source>
</evidence>
<name>A0A381TI29_9ZZZZ</name>
<sequence length="146" mass="17221">MVMLRNLFLFFLLGVFLFWKDPIMSIHLAFAQNYNEPDEKALEAEKERKKFLEEMQTLLDAAMKSGFSEKEIREITITRKGKVVHVWDFLEQEKLREKKVALAKKRFKQLDRYLTVMDIADELESGETRDLDALKDKSIFVGAEEK</sequence>
<reference evidence="1" key="1">
    <citation type="submission" date="2018-05" db="EMBL/GenBank/DDBJ databases">
        <authorList>
            <person name="Lanie J.A."/>
            <person name="Ng W.-L."/>
            <person name="Kazmierczak K.M."/>
            <person name="Andrzejewski T.M."/>
            <person name="Davidsen T.M."/>
            <person name="Wayne K.J."/>
            <person name="Tettelin H."/>
            <person name="Glass J.I."/>
            <person name="Rusch D."/>
            <person name="Podicherti R."/>
            <person name="Tsui H.-C.T."/>
            <person name="Winkler M.E."/>
        </authorList>
    </citation>
    <scope>NUCLEOTIDE SEQUENCE</scope>
</reference>
<accession>A0A381TI29</accession>
<protein>
    <submittedName>
        <fullName evidence="1">Uncharacterized protein</fullName>
    </submittedName>
</protein>
<dbReference type="AlphaFoldDB" id="A0A381TI29"/>